<dbReference type="Proteomes" id="UP000277928">
    <property type="component" value="Unassembled WGS sequence"/>
</dbReference>
<dbReference type="InterPro" id="IPR019034">
    <property type="entry name" value="UPF0390"/>
</dbReference>
<sequence>MVQHKMKKKVSLPNGVKQKRKLKSTQSLKKGHLTIAPKKPAAIQQAKTDSKITRIINDKNEQSIKSRADKDIIISMVKKHSVYATSPAFYFTNTDASLSGGISDEIIVENSMMRGGQKLQEYICISGKEEEKKLAVFVAKVAKLIKEDSVAECAPGDANIFTA</sequence>
<dbReference type="OrthoDB" id="10034655at2759"/>
<dbReference type="EMBL" id="UYRX01000266">
    <property type="protein sequence ID" value="VDK78932.1"/>
    <property type="molecule type" value="Genomic_DNA"/>
</dbReference>
<dbReference type="Pfam" id="PF09495">
    <property type="entry name" value="DUF2462"/>
    <property type="match status" value="1"/>
</dbReference>
<keyword evidence="3" id="KW-1185">Reference proteome</keyword>
<protein>
    <submittedName>
        <fullName evidence="2">Uncharacterized protein</fullName>
    </submittedName>
</protein>
<name>A0A3P6SST8_LITSI</name>
<reference evidence="2 3" key="1">
    <citation type="submission" date="2018-08" db="EMBL/GenBank/DDBJ databases">
        <authorList>
            <person name="Laetsch R D."/>
            <person name="Stevens L."/>
            <person name="Kumar S."/>
            <person name="Blaxter L. M."/>
        </authorList>
    </citation>
    <scope>NUCLEOTIDE SEQUENCE [LARGE SCALE GENOMIC DNA]</scope>
</reference>
<evidence type="ECO:0000313" key="2">
    <source>
        <dbReference type="EMBL" id="VDK78932.1"/>
    </source>
</evidence>
<proteinExistence type="predicted"/>
<dbReference type="STRING" id="42156.A0A3P6SST8"/>
<accession>A0A3P6SST8</accession>
<gene>
    <name evidence="2" type="ORF">NLS_LOCUS4278</name>
</gene>
<dbReference type="AlphaFoldDB" id="A0A3P6SST8"/>
<evidence type="ECO:0000313" key="3">
    <source>
        <dbReference type="Proteomes" id="UP000277928"/>
    </source>
</evidence>
<organism evidence="2 3">
    <name type="scientific">Litomosoides sigmodontis</name>
    <name type="common">Filarial nematode worm</name>
    <dbReference type="NCBI Taxonomy" id="42156"/>
    <lineage>
        <taxon>Eukaryota</taxon>
        <taxon>Metazoa</taxon>
        <taxon>Ecdysozoa</taxon>
        <taxon>Nematoda</taxon>
        <taxon>Chromadorea</taxon>
        <taxon>Rhabditida</taxon>
        <taxon>Spirurina</taxon>
        <taxon>Spiruromorpha</taxon>
        <taxon>Filarioidea</taxon>
        <taxon>Onchocercidae</taxon>
        <taxon>Litomosoides</taxon>
    </lineage>
</organism>
<feature type="region of interest" description="Disordered" evidence="1">
    <location>
        <begin position="1"/>
        <end position="29"/>
    </location>
</feature>
<evidence type="ECO:0000256" key="1">
    <source>
        <dbReference type="SAM" id="MobiDB-lite"/>
    </source>
</evidence>
<feature type="compositionally biased region" description="Basic residues" evidence="1">
    <location>
        <begin position="1"/>
        <end position="10"/>
    </location>
</feature>